<protein>
    <submittedName>
        <fullName evidence="2">Uu.00g101060.m01.CDS01</fullName>
    </submittedName>
</protein>
<dbReference type="Proteomes" id="UP001295740">
    <property type="component" value="Unassembled WGS sequence"/>
</dbReference>
<feature type="compositionally biased region" description="Low complexity" evidence="1">
    <location>
        <begin position="77"/>
        <end position="91"/>
    </location>
</feature>
<sequence length="145" mass="16253">MPMQWTDKVDRDLMVAMFLANHTGNKADFKITVPWAKVMENMGKMGYAPTKESVSQRWSKVILWDARKEYPELFTDANASPAGTPAKAAATMRKRARKVKTEQVLEQHDGTAEEEDSDNSDADTKPPRKKKTATTKIPKQGDNAV</sequence>
<name>A0AAI8YFA3_9PEZI</name>
<comment type="caution">
    <text evidence="2">The sequence shown here is derived from an EMBL/GenBank/DDBJ whole genome shotgun (WGS) entry which is preliminary data.</text>
</comment>
<feature type="compositionally biased region" description="Basic and acidic residues" evidence="1">
    <location>
        <begin position="99"/>
        <end position="111"/>
    </location>
</feature>
<gene>
    <name evidence="2" type="ORF">KHLLAP_LOCUS3180</name>
</gene>
<keyword evidence="3" id="KW-1185">Reference proteome</keyword>
<evidence type="ECO:0000313" key="2">
    <source>
        <dbReference type="EMBL" id="CAJ2502712.1"/>
    </source>
</evidence>
<evidence type="ECO:0000313" key="3">
    <source>
        <dbReference type="Proteomes" id="UP001295740"/>
    </source>
</evidence>
<accession>A0AAI8YFA3</accession>
<proteinExistence type="predicted"/>
<evidence type="ECO:0000256" key="1">
    <source>
        <dbReference type="SAM" id="MobiDB-lite"/>
    </source>
</evidence>
<reference evidence="2" key="1">
    <citation type="submission" date="2023-10" db="EMBL/GenBank/DDBJ databases">
        <authorList>
            <person name="Hackl T."/>
        </authorList>
    </citation>
    <scope>NUCLEOTIDE SEQUENCE</scope>
</reference>
<feature type="region of interest" description="Disordered" evidence="1">
    <location>
        <begin position="76"/>
        <end position="145"/>
    </location>
</feature>
<dbReference type="EMBL" id="CAUWAG010000004">
    <property type="protein sequence ID" value="CAJ2502712.1"/>
    <property type="molecule type" value="Genomic_DNA"/>
</dbReference>
<dbReference type="AlphaFoldDB" id="A0AAI8YFA3"/>
<feature type="compositionally biased region" description="Acidic residues" evidence="1">
    <location>
        <begin position="112"/>
        <end position="121"/>
    </location>
</feature>
<organism evidence="2 3">
    <name type="scientific">Anthostomella pinea</name>
    <dbReference type="NCBI Taxonomy" id="933095"/>
    <lineage>
        <taxon>Eukaryota</taxon>
        <taxon>Fungi</taxon>
        <taxon>Dikarya</taxon>
        <taxon>Ascomycota</taxon>
        <taxon>Pezizomycotina</taxon>
        <taxon>Sordariomycetes</taxon>
        <taxon>Xylariomycetidae</taxon>
        <taxon>Xylariales</taxon>
        <taxon>Xylariaceae</taxon>
        <taxon>Anthostomella</taxon>
    </lineage>
</organism>